<evidence type="ECO:0000313" key="2">
    <source>
        <dbReference type="Proteomes" id="UP001162992"/>
    </source>
</evidence>
<protein>
    <submittedName>
        <fullName evidence="1">Uncharacterized protein</fullName>
    </submittedName>
</protein>
<dbReference type="EMBL" id="CM055110">
    <property type="protein sequence ID" value="KAJ7521345.1"/>
    <property type="molecule type" value="Genomic_DNA"/>
</dbReference>
<evidence type="ECO:0000313" key="1">
    <source>
        <dbReference type="EMBL" id="KAJ7521345.1"/>
    </source>
</evidence>
<organism evidence="1 2">
    <name type="scientific">Diphasiastrum complanatum</name>
    <name type="common">Issler's clubmoss</name>
    <name type="synonym">Lycopodium complanatum</name>
    <dbReference type="NCBI Taxonomy" id="34168"/>
    <lineage>
        <taxon>Eukaryota</taxon>
        <taxon>Viridiplantae</taxon>
        <taxon>Streptophyta</taxon>
        <taxon>Embryophyta</taxon>
        <taxon>Tracheophyta</taxon>
        <taxon>Lycopodiopsida</taxon>
        <taxon>Lycopodiales</taxon>
        <taxon>Lycopodiaceae</taxon>
        <taxon>Lycopodioideae</taxon>
        <taxon>Diphasiastrum</taxon>
    </lineage>
</organism>
<sequence length="593" mass="65970">MEVLQAQLASDLNSNCRLVLMNEVLKSGWMIECTGKLSSEISDTADAHTVDKVDNSSEYEPSYFQNPDERHGASSITLRRKNAEADSVPTDSTCSGKQQCIAGIFGTESRSLQSFEKKKAAEVISAVAPRGPYQRPARIIKPPDWLPDGWTAEIRTREMGNTAGTKDKYYVDPTTGRRFRSKNEVMEYVETGNLSRWKRRAKPAELNCSSVTASVAQIACPSHETRSTSAINSFLSYRIPPKQVTAASQNWSIPPFAWGPLQGTNNYVNVDSYLHKADNPEKIYSASSCQYTNQQNVRNSGYERSHIPWLPINGNFVSQVMFRPRPVEIIDLEAIPDTTLSIATRPISEYPTRLIPPEFFMPFAGPKGKEAKEFSPQLRGSNKDMQWISKHKQLHLGVHNIIREGNANNMVETCQVSKLSVSYGSNSSHGDPLVVTSTSASYVTDTLHANVAGESSGGCKETASFDTNRSSSVPQLSAFPVSGSPLDAGTPLPWHDPMHLPTSTKSWALQHSVSRLHEKDKTCKQAQLHNGSQLFEKDTFTRNFVRRKPSSTPLEFKKLQNSERHQDKKQLELLGKKLCHQGIALMSRELPPK</sequence>
<accession>A0ACC2AV07</accession>
<gene>
    <name evidence="1" type="ORF">O6H91_19G049000</name>
</gene>
<dbReference type="Proteomes" id="UP001162992">
    <property type="component" value="Chromosome 19"/>
</dbReference>
<keyword evidence="2" id="KW-1185">Reference proteome</keyword>
<reference evidence="2" key="1">
    <citation type="journal article" date="2024" name="Proc. Natl. Acad. Sci. U.S.A.">
        <title>Extraordinary preservation of gene collinearity over three hundred million years revealed in homosporous lycophytes.</title>
        <authorList>
            <person name="Li C."/>
            <person name="Wickell D."/>
            <person name="Kuo L.Y."/>
            <person name="Chen X."/>
            <person name="Nie B."/>
            <person name="Liao X."/>
            <person name="Peng D."/>
            <person name="Ji J."/>
            <person name="Jenkins J."/>
            <person name="Williams M."/>
            <person name="Shu S."/>
            <person name="Plott C."/>
            <person name="Barry K."/>
            <person name="Rajasekar S."/>
            <person name="Grimwood J."/>
            <person name="Han X."/>
            <person name="Sun S."/>
            <person name="Hou Z."/>
            <person name="He W."/>
            <person name="Dai G."/>
            <person name="Sun C."/>
            <person name="Schmutz J."/>
            <person name="Leebens-Mack J.H."/>
            <person name="Li F.W."/>
            <person name="Wang L."/>
        </authorList>
    </citation>
    <scope>NUCLEOTIDE SEQUENCE [LARGE SCALE GENOMIC DNA]</scope>
    <source>
        <strain evidence="2">cv. PW_Plant_1</strain>
    </source>
</reference>
<proteinExistence type="predicted"/>
<name>A0ACC2AV07_DIPCM</name>
<comment type="caution">
    <text evidence="1">The sequence shown here is derived from an EMBL/GenBank/DDBJ whole genome shotgun (WGS) entry which is preliminary data.</text>
</comment>